<reference evidence="2" key="1">
    <citation type="journal article" date="2020" name="mSystems">
        <title>Genome- and Community-Level Interaction Insights into Carbon Utilization and Element Cycling Functions of Hydrothermarchaeota in Hydrothermal Sediment.</title>
        <authorList>
            <person name="Zhou Z."/>
            <person name="Liu Y."/>
            <person name="Xu W."/>
            <person name="Pan J."/>
            <person name="Luo Z.H."/>
            <person name="Li M."/>
        </authorList>
    </citation>
    <scope>NUCLEOTIDE SEQUENCE [LARGE SCALE GENOMIC DNA]</scope>
    <source>
        <strain evidence="2">HyVt-501</strain>
    </source>
</reference>
<comment type="caution">
    <text evidence="2">The sequence shown here is derived from an EMBL/GenBank/DDBJ whole genome shotgun (WGS) entry which is preliminary data.</text>
</comment>
<dbReference type="Proteomes" id="UP000885792">
    <property type="component" value="Unassembled WGS sequence"/>
</dbReference>
<sequence length="110" mass="12534">MARIGRAIVRVPKRISKGQVFKIQMVITHPMETGRRKDKKTGQPIPAHYIDLVEFFFNDQKITTLRTGPAISKNPYFAVKMKATESGTLIIRYRDNKGGKWEKSVKVSVS</sequence>
<dbReference type="Gene3D" id="2.60.40.10">
    <property type="entry name" value="Immunoglobulins"/>
    <property type="match status" value="1"/>
</dbReference>
<evidence type="ECO:0000313" key="2">
    <source>
        <dbReference type="EMBL" id="HHJ64198.1"/>
    </source>
</evidence>
<dbReference type="InterPro" id="IPR030995">
    <property type="entry name" value="SoxZ"/>
</dbReference>
<feature type="domain" description="Sulphur oxidation protein SoxZ" evidence="1">
    <location>
        <begin position="10"/>
        <end position="105"/>
    </location>
</feature>
<dbReference type="EMBL" id="DRNB01000171">
    <property type="protein sequence ID" value="HHJ64198.1"/>
    <property type="molecule type" value="Genomic_DNA"/>
</dbReference>
<organism evidence="2">
    <name type="scientific">Aquifex aeolicus</name>
    <dbReference type="NCBI Taxonomy" id="63363"/>
    <lineage>
        <taxon>Bacteria</taxon>
        <taxon>Pseudomonadati</taxon>
        <taxon>Aquificota</taxon>
        <taxon>Aquificia</taxon>
        <taxon>Aquificales</taxon>
        <taxon>Aquificaceae</taxon>
        <taxon>Aquifex</taxon>
    </lineage>
</organism>
<accession>A0A7C5Q8A7</accession>
<gene>
    <name evidence="2" type="primary">soxZ</name>
    <name evidence="2" type="ORF">ENJ61_04745</name>
</gene>
<proteinExistence type="predicted"/>
<dbReference type="AlphaFoldDB" id="A0A7C5Q8A7"/>
<dbReference type="InterPro" id="IPR013783">
    <property type="entry name" value="Ig-like_fold"/>
</dbReference>
<dbReference type="SUPFAM" id="SSF81296">
    <property type="entry name" value="E set domains"/>
    <property type="match status" value="1"/>
</dbReference>
<evidence type="ECO:0000259" key="1">
    <source>
        <dbReference type="Pfam" id="PF08770"/>
    </source>
</evidence>
<dbReference type="InterPro" id="IPR014756">
    <property type="entry name" value="Ig_E-set"/>
</dbReference>
<dbReference type="Pfam" id="PF08770">
    <property type="entry name" value="SoxZ"/>
    <property type="match status" value="1"/>
</dbReference>
<name>A0A7C5Q8A7_AQUAO</name>
<dbReference type="InterPro" id="IPR014880">
    <property type="entry name" value="SoxZ_dom"/>
</dbReference>
<protein>
    <submittedName>
        <fullName evidence="2">Thiosulfate oxidation carrier complex protein SoxZ</fullName>
    </submittedName>
</protein>
<dbReference type="NCBIfam" id="TIGR04490">
    <property type="entry name" value="SoxZ_true"/>
    <property type="match status" value="1"/>
</dbReference>